<keyword evidence="2 8" id="KW-0597">Phosphoprotein</keyword>
<dbReference type="SMART" id="SM00448">
    <property type="entry name" value="REC"/>
    <property type="match status" value="1"/>
</dbReference>
<dbReference type="FunFam" id="1.10.10.10:FF:000018">
    <property type="entry name" value="DNA-binding response regulator ResD"/>
    <property type="match status" value="1"/>
</dbReference>
<dbReference type="InterPro" id="IPR036388">
    <property type="entry name" value="WH-like_DNA-bd_sf"/>
</dbReference>
<dbReference type="Gene3D" id="3.40.50.2300">
    <property type="match status" value="1"/>
</dbReference>
<dbReference type="InterPro" id="IPR001867">
    <property type="entry name" value="OmpR/PhoB-type_DNA-bd"/>
</dbReference>
<keyword evidence="6" id="KW-0804">Transcription</keyword>
<evidence type="ECO:0000256" key="2">
    <source>
        <dbReference type="ARBA" id="ARBA00022553"/>
    </source>
</evidence>
<dbReference type="Gene3D" id="1.10.10.10">
    <property type="entry name" value="Winged helix-like DNA-binding domain superfamily/Winged helix DNA-binding domain"/>
    <property type="match status" value="1"/>
</dbReference>
<feature type="DNA-binding region" description="OmpR/PhoB-type" evidence="9">
    <location>
        <begin position="132"/>
        <end position="231"/>
    </location>
</feature>
<dbReference type="SUPFAM" id="SSF52172">
    <property type="entry name" value="CheY-like"/>
    <property type="match status" value="1"/>
</dbReference>
<proteinExistence type="predicted"/>
<evidence type="ECO:0000256" key="8">
    <source>
        <dbReference type="PROSITE-ProRule" id="PRU00169"/>
    </source>
</evidence>
<dbReference type="PANTHER" id="PTHR48111">
    <property type="entry name" value="REGULATOR OF RPOS"/>
    <property type="match status" value="1"/>
</dbReference>
<evidence type="ECO:0000259" key="10">
    <source>
        <dbReference type="PROSITE" id="PS50110"/>
    </source>
</evidence>
<dbReference type="SMART" id="SM00862">
    <property type="entry name" value="Trans_reg_C"/>
    <property type="match status" value="1"/>
</dbReference>
<dbReference type="PROSITE" id="PS51755">
    <property type="entry name" value="OMPR_PHOB"/>
    <property type="match status" value="1"/>
</dbReference>
<organism evidence="12 13">
    <name type="scientific">Diplocloster agilis</name>
    <dbReference type="NCBI Taxonomy" id="2850323"/>
    <lineage>
        <taxon>Bacteria</taxon>
        <taxon>Bacillati</taxon>
        <taxon>Bacillota</taxon>
        <taxon>Clostridia</taxon>
        <taxon>Lachnospirales</taxon>
        <taxon>Lachnospiraceae</taxon>
        <taxon>Diplocloster</taxon>
    </lineage>
</organism>
<evidence type="ECO:0000313" key="12">
    <source>
        <dbReference type="EMBL" id="MBU9738542.1"/>
    </source>
</evidence>
<evidence type="ECO:0000256" key="9">
    <source>
        <dbReference type="PROSITE-ProRule" id="PRU01091"/>
    </source>
</evidence>
<protein>
    <recommendedName>
        <fullName evidence="1">Stage 0 sporulation protein A homolog</fullName>
    </recommendedName>
</protein>
<evidence type="ECO:0000256" key="1">
    <source>
        <dbReference type="ARBA" id="ARBA00018672"/>
    </source>
</evidence>
<comment type="function">
    <text evidence="7">May play the central regulatory role in sporulation. It may be an element of the effector pathway responsible for the activation of sporulation genes in response to nutritional stress. Spo0A may act in concert with spo0H (a sigma factor) to control the expression of some genes that are critical to the sporulation process.</text>
</comment>
<dbReference type="Pfam" id="PF00072">
    <property type="entry name" value="Response_reg"/>
    <property type="match status" value="1"/>
</dbReference>
<feature type="domain" description="OmpR/PhoB-type" evidence="11">
    <location>
        <begin position="132"/>
        <end position="231"/>
    </location>
</feature>
<dbReference type="InterPro" id="IPR039420">
    <property type="entry name" value="WalR-like"/>
</dbReference>
<keyword evidence="4" id="KW-0805">Transcription regulation</keyword>
<dbReference type="InterPro" id="IPR011006">
    <property type="entry name" value="CheY-like_superfamily"/>
</dbReference>
<dbReference type="GO" id="GO:0032993">
    <property type="term" value="C:protein-DNA complex"/>
    <property type="evidence" value="ECO:0007669"/>
    <property type="project" value="TreeGrafter"/>
</dbReference>
<dbReference type="EMBL" id="JAHQCW010000037">
    <property type="protein sequence ID" value="MBU9738542.1"/>
    <property type="molecule type" value="Genomic_DNA"/>
</dbReference>
<evidence type="ECO:0000259" key="11">
    <source>
        <dbReference type="PROSITE" id="PS51755"/>
    </source>
</evidence>
<evidence type="ECO:0000256" key="5">
    <source>
        <dbReference type="ARBA" id="ARBA00023125"/>
    </source>
</evidence>
<dbReference type="CDD" id="cd17574">
    <property type="entry name" value="REC_OmpR"/>
    <property type="match status" value="1"/>
</dbReference>
<dbReference type="PROSITE" id="PS50110">
    <property type="entry name" value="RESPONSE_REGULATORY"/>
    <property type="match status" value="1"/>
</dbReference>
<dbReference type="Gene3D" id="6.10.250.690">
    <property type="match status" value="1"/>
</dbReference>
<keyword evidence="13" id="KW-1185">Reference proteome</keyword>
<keyword evidence="5 9" id="KW-0238">DNA-binding</keyword>
<sequence>MDKRQILVVDDEDEIREVIRILLESEGFEIREARDGDEALQMVSPQTDLIILDVMMPGITGYKTCQLLREKTIAPILFLTAKTRESDLTMGFSSGGDDYLAKPFSYTELVARVKGLLRRYYVYKGKDTLERSSYIQIGELVINREINEVQKNGKEILLTDLEYRILRLMAANRRKLFSARYLYESVWDEPYLSTSNNTITVHIRKIREKIEDDPQHPKYIKTIWGKGYRIE</sequence>
<dbReference type="GO" id="GO:0000156">
    <property type="term" value="F:phosphorelay response regulator activity"/>
    <property type="evidence" value="ECO:0007669"/>
    <property type="project" value="TreeGrafter"/>
</dbReference>
<dbReference type="Proteomes" id="UP000712157">
    <property type="component" value="Unassembled WGS sequence"/>
</dbReference>
<dbReference type="GO" id="GO:0005829">
    <property type="term" value="C:cytosol"/>
    <property type="evidence" value="ECO:0007669"/>
    <property type="project" value="TreeGrafter"/>
</dbReference>
<dbReference type="RefSeq" id="WP_158343035.1">
    <property type="nucleotide sequence ID" value="NZ_JAHQCW010000037.1"/>
</dbReference>
<dbReference type="PANTHER" id="PTHR48111:SF2">
    <property type="entry name" value="RESPONSE REGULATOR SAER"/>
    <property type="match status" value="1"/>
</dbReference>
<comment type="caution">
    <text evidence="12">The sequence shown here is derived from an EMBL/GenBank/DDBJ whole genome shotgun (WGS) entry which is preliminary data.</text>
</comment>
<dbReference type="GO" id="GO:0006355">
    <property type="term" value="P:regulation of DNA-templated transcription"/>
    <property type="evidence" value="ECO:0007669"/>
    <property type="project" value="InterPro"/>
</dbReference>
<name>A0A949NCC7_9FIRM</name>
<keyword evidence="3" id="KW-0902">Two-component regulatory system</keyword>
<reference evidence="12" key="1">
    <citation type="submission" date="2021-06" db="EMBL/GenBank/DDBJ databases">
        <title>Description of novel taxa of the family Lachnospiraceae.</title>
        <authorList>
            <person name="Chaplin A.V."/>
            <person name="Sokolova S.R."/>
            <person name="Pikina A.P."/>
            <person name="Korzhanova M."/>
            <person name="Belova V."/>
            <person name="Korostin D."/>
            <person name="Efimov B.A."/>
        </authorList>
    </citation>
    <scope>NUCLEOTIDE SEQUENCE</scope>
    <source>
        <strain evidence="12">ASD5720</strain>
    </source>
</reference>
<dbReference type="InterPro" id="IPR001789">
    <property type="entry name" value="Sig_transdc_resp-reg_receiver"/>
</dbReference>
<dbReference type="FunFam" id="3.40.50.2300:FF:000001">
    <property type="entry name" value="DNA-binding response regulator PhoB"/>
    <property type="match status" value="1"/>
</dbReference>
<dbReference type="CDD" id="cd00383">
    <property type="entry name" value="trans_reg_C"/>
    <property type="match status" value="1"/>
</dbReference>
<feature type="modified residue" description="4-aspartylphosphate" evidence="8">
    <location>
        <position position="53"/>
    </location>
</feature>
<evidence type="ECO:0000313" key="13">
    <source>
        <dbReference type="Proteomes" id="UP000712157"/>
    </source>
</evidence>
<feature type="domain" description="Response regulatory" evidence="10">
    <location>
        <begin position="5"/>
        <end position="117"/>
    </location>
</feature>
<evidence type="ECO:0000256" key="4">
    <source>
        <dbReference type="ARBA" id="ARBA00023015"/>
    </source>
</evidence>
<evidence type="ECO:0000256" key="3">
    <source>
        <dbReference type="ARBA" id="ARBA00023012"/>
    </source>
</evidence>
<dbReference type="GO" id="GO:0000976">
    <property type="term" value="F:transcription cis-regulatory region binding"/>
    <property type="evidence" value="ECO:0007669"/>
    <property type="project" value="TreeGrafter"/>
</dbReference>
<evidence type="ECO:0000256" key="7">
    <source>
        <dbReference type="ARBA" id="ARBA00024867"/>
    </source>
</evidence>
<accession>A0A949NCC7</accession>
<dbReference type="AlphaFoldDB" id="A0A949NCC7"/>
<gene>
    <name evidence="12" type="ORF">KTH89_18530</name>
</gene>
<evidence type="ECO:0000256" key="6">
    <source>
        <dbReference type="ARBA" id="ARBA00023163"/>
    </source>
</evidence>
<dbReference type="Pfam" id="PF00486">
    <property type="entry name" value="Trans_reg_C"/>
    <property type="match status" value="1"/>
</dbReference>